<organism evidence="2 3">
    <name type="scientific">Paenibacillus nanensis</name>
    <dbReference type="NCBI Taxonomy" id="393251"/>
    <lineage>
        <taxon>Bacteria</taxon>
        <taxon>Bacillati</taxon>
        <taxon>Bacillota</taxon>
        <taxon>Bacilli</taxon>
        <taxon>Bacillales</taxon>
        <taxon>Paenibacillaceae</taxon>
        <taxon>Paenibacillus</taxon>
    </lineage>
</organism>
<evidence type="ECO:0000256" key="1">
    <source>
        <dbReference type="SAM" id="Phobius"/>
    </source>
</evidence>
<name>A0A3A1UTX1_9BACL</name>
<dbReference type="Pfam" id="PF06961">
    <property type="entry name" value="DUF1294"/>
    <property type="match status" value="1"/>
</dbReference>
<keyword evidence="3" id="KW-1185">Reference proteome</keyword>
<keyword evidence="1" id="KW-1133">Transmembrane helix</keyword>
<evidence type="ECO:0000313" key="2">
    <source>
        <dbReference type="EMBL" id="RIX51695.1"/>
    </source>
</evidence>
<protein>
    <submittedName>
        <fullName evidence="2">DUF1294 domain-containing protein</fullName>
    </submittedName>
</protein>
<keyword evidence="1" id="KW-0812">Transmembrane</keyword>
<dbReference type="AlphaFoldDB" id="A0A3A1UTX1"/>
<accession>A0A3A1UTX1</accession>
<gene>
    <name evidence="2" type="ORF">D3P08_14830</name>
</gene>
<proteinExistence type="predicted"/>
<feature type="transmembrane region" description="Helical" evidence="1">
    <location>
        <begin position="72"/>
        <end position="93"/>
    </location>
</feature>
<sequence length="97" mass="11135">MSLLYIVYGYLIAMNLYAFALMGMDKRFAKRRKRRIPERRFFILGAIGGAIGVWYGMKVWRHKTQHHSFTTGIPYLVAVNIIAIIVITGLWGMNGRG</sequence>
<keyword evidence="1" id="KW-0472">Membrane</keyword>
<dbReference type="Proteomes" id="UP000266482">
    <property type="component" value="Unassembled WGS sequence"/>
</dbReference>
<dbReference type="RefSeq" id="WP_119600479.1">
    <property type="nucleotide sequence ID" value="NZ_QXQA01000009.1"/>
</dbReference>
<dbReference type="EMBL" id="QXQA01000009">
    <property type="protein sequence ID" value="RIX51695.1"/>
    <property type="molecule type" value="Genomic_DNA"/>
</dbReference>
<dbReference type="InterPro" id="IPR010718">
    <property type="entry name" value="DUF1294"/>
</dbReference>
<evidence type="ECO:0000313" key="3">
    <source>
        <dbReference type="Proteomes" id="UP000266482"/>
    </source>
</evidence>
<comment type="caution">
    <text evidence="2">The sequence shown here is derived from an EMBL/GenBank/DDBJ whole genome shotgun (WGS) entry which is preliminary data.</text>
</comment>
<reference evidence="2 3" key="1">
    <citation type="submission" date="2018-09" db="EMBL/GenBank/DDBJ databases">
        <title>Paenibacillus aracenensis nov. sp. isolated from a cave in southern Spain.</title>
        <authorList>
            <person name="Jurado V."/>
            <person name="Gutierrez-Patricio S."/>
            <person name="Gonzalez-Pimentel J.L."/>
            <person name="Miller A.Z."/>
            <person name="Laiz L."/>
            <person name="Saiz-Jimenez C."/>
        </authorList>
    </citation>
    <scope>NUCLEOTIDE SEQUENCE [LARGE SCALE GENOMIC DNA]</scope>
    <source>
        <strain evidence="2 3">DSM 22867</strain>
    </source>
</reference>
<feature type="transmembrane region" description="Helical" evidence="1">
    <location>
        <begin position="6"/>
        <end position="22"/>
    </location>
</feature>
<feature type="transmembrane region" description="Helical" evidence="1">
    <location>
        <begin position="42"/>
        <end position="60"/>
    </location>
</feature>